<gene>
    <name evidence="1" type="ORF">ANCCAN_11264</name>
</gene>
<dbReference type="EMBL" id="JOJR01000180">
    <property type="protein sequence ID" value="RCN42781.1"/>
    <property type="molecule type" value="Genomic_DNA"/>
</dbReference>
<protein>
    <submittedName>
        <fullName evidence="1">Uncharacterized protein</fullName>
    </submittedName>
</protein>
<dbReference type="GO" id="GO:0004331">
    <property type="term" value="F:fructose-2,6-bisphosphate 2-phosphatase activity"/>
    <property type="evidence" value="ECO:0007669"/>
    <property type="project" value="TreeGrafter"/>
</dbReference>
<keyword evidence="2" id="KW-1185">Reference proteome</keyword>
<dbReference type="InterPro" id="IPR029033">
    <property type="entry name" value="His_PPase_superfam"/>
</dbReference>
<dbReference type="InterPro" id="IPR003094">
    <property type="entry name" value="6Pfruct_kin"/>
</dbReference>
<reference evidence="1 2" key="1">
    <citation type="submission" date="2014-10" db="EMBL/GenBank/DDBJ databases">
        <title>Draft genome of the hookworm Ancylostoma caninum.</title>
        <authorList>
            <person name="Mitreva M."/>
        </authorList>
    </citation>
    <scope>NUCLEOTIDE SEQUENCE [LARGE SCALE GENOMIC DNA]</scope>
    <source>
        <strain evidence="1 2">Baltimore</strain>
    </source>
</reference>
<evidence type="ECO:0000313" key="1">
    <source>
        <dbReference type="EMBL" id="RCN42781.1"/>
    </source>
</evidence>
<organism evidence="1 2">
    <name type="scientific">Ancylostoma caninum</name>
    <name type="common">Dog hookworm</name>
    <dbReference type="NCBI Taxonomy" id="29170"/>
    <lineage>
        <taxon>Eukaryota</taxon>
        <taxon>Metazoa</taxon>
        <taxon>Ecdysozoa</taxon>
        <taxon>Nematoda</taxon>
        <taxon>Chromadorea</taxon>
        <taxon>Rhabditida</taxon>
        <taxon>Rhabditina</taxon>
        <taxon>Rhabditomorpha</taxon>
        <taxon>Strongyloidea</taxon>
        <taxon>Ancylostomatidae</taxon>
        <taxon>Ancylostomatinae</taxon>
        <taxon>Ancylostoma</taxon>
    </lineage>
</organism>
<dbReference type="SUPFAM" id="SSF53254">
    <property type="entry name" value="Phosphoglycerate mutase-like"/>
    <property type="match status" value="1"/>
</dbReference>
<proteinExistence type="predicted"/>
<dbReference type="GO" id="GO:0005829">
    <property type="term" value="C:cytosol"/>
    <property type="evidence" value="ECO:0007669"/>
    <property type="project" value="TreeGrafter"/>
</dbReference>
<dbReference type="Gene3D" id="3.40.50.1240">
    <property type="entry name" value="Phosphoglycerate mutase-like"/>
    <property type="match status" value="1"/>
</dbReference>
<dbReference type="PANTHER" id="PTHR10606:SF70">
    <property type="entry name" value="6-PHOSPHOFRUCTO-2-KINASE DOMAIN-CONTAINING PROTEIN"/>
    <property type="match status" value="1"/>
</dbReference>
<dbReference type="AlphaFoldDB" id="A0A368GEI8"/>
<dbReference type="GO" id="GO:0006003">
    <property type="term" value="P:fructose 2,6-bisphosphate metabolic process"/>
    <property type="evidence" value="ECO:0007669"/>
    <property type="project" value="InterPro"/>
</dbReference>
<evidence type="ECO:0000313" key="2">
    <source>
        <dbReference type="Proteomes" id="UP000252519"/>
    </source>
</evidence>
<dbReference type="Proteomes" id="UP000252519">
    <property type="component" value="Unassembled WGS sequence"/>
</dbReference>
<dbReference type="GO" id="GO:0005524">
    <property type="term" value="F:ATP binding"/>
    <property type="evidence" value="ECO:0007669"/>
    <property type="project" value="InterPro"/>
</dbReference>
<dbReference type="PANTHER" id="PTHR10606">
    <property type="entry name" value="6-PHOSPHOFRUCTO-2-KINASE/FRUCTOSE-2,6-BISPHOSPHATASE"/>
    <property type="match status" value="1"/>
</dbReference>
<dbReference type="OrthoDB" id="267323at2759"/>
<name>A0A368GEI8_ANCCA</name>
<dbReference type="GO" id="GO:0003873">
    <property type="term" value="F:6-phosphofructo-2-kinase activity"/>
    <property type="evidence" value="ECO:0007669"/>
    <property type="project" value="TreeGrafter"/>
</dbReference>
<dbReference type="STRING" id="29170.A0A368GEI8"/>
<sequence length="121" mass="13765">MELERQSDVLVISHQVPHISAVLRCILAYFTNKNTEELPYLRVPLHTVIKLTPKAYSCEVEMFKFDIEAVNTYREKNQPVCLLHLFTGIGSEKHRSAETNSPSAGRCVAYDVSLLNSWKNA</sequence>
<comment type="caution">
    <text evidence="1">The sequence shown here is derived from an EMBL/GenBank/DDBJ whole genome shotgun (WGS) entry which is preliminary data.</text>
</comment>
<accession>A0A368GEI8</accession>